<dbReference type="RefSeq" id="WP_135104666.1">
    <property type="nucleotide sequence ID" value="NZ_JADGKW010000002.1"/>
</dbReference>
<sequence>MKAKHLKLAILISFLLVMIGCTDDNTIIPPKVENKTLAVADTVCLMFKSMNGSSEGGIEGIETSKYRQVHNSRMNGGMLNFGELVRDSYIIFIEGTDSVKINGFIGCAYITPLGWGDQRSYTVIKGLNAVCKYKFEGNALRIQYEPYTDSWITLGYGNKEKIEVYIENKHLYVEAMYKEGDYISPEAEELYFWEAKYSTLFSVPITITAEQANTIIERQNWQDFFDEVSANWYNIPIGQYYAETFKTARDLKHKFQGASWSIHKMTYLPKTTVN</sequence>
<feature type="chain" id="PRO_5021298897" evidence="1">
    <location>
        <begin position="24"/>
        <end position="274"/>
    </location>
</feature>
<protein>
    <submittedName>
        <fullName evidence="2">Uncharacterized protein</fullName>
    </submittedName>
</protein>
<gene>
    <name evidence="2" type="ORF">E4T88_06520</name>
</gene>
<comment type="caution">
    <text evidence="2">The sequence shown here is derived from an EMBL/GenBank/DDBJ whole genome shotgun (WGS) entry which is preliminary data.</text>
</comment>
<evidence type="ECO:0000313" key="2">
    <source>
        <dbReference type="EMBL" id="TFU89665.1"/>
    </source>
</evidence>
<accession>A0A4Y9IPR7</accession>
<dbReference type="AlphaFoldDB" id="A0A4Y9IPR7"/>
<dbReference type="OrthoDB" id="10002504at2"/>
<organism evidence="2 3">
    <name type="scientific">Dysgonomonas mossii</name>
    <dbReference type="NCBI Taxonomy" id="163665"/>
    <lineage>
        <taxon>Bacteria</taxon>
        <taxon>Pseudomonadati</taxon>
        <taxon>Bacteroidota</taxon>
        <taxon>Bacteroidia</taxon>
        <taxon>Bacteroidales</taxon>
        <taxon>Dysgonomonadaceae</taxon>
        <taxon>Dysgonomonas</taxon>
    </lineage>
</organism>
<dbReference type="EMBL" id="SPPK01000002">
    <property type="protein sequence ID" value="TFU89665.1"/>
    <property type="molecule type" value="Genomic_DNA"/>
</dbReference>
<evidence type="ECO:0000256" key="1">
    <source>
        <dbReference type="SAM" id="SignalP"/>
    </source>
</evidence>
<keyword evidence="1" id="KW-0732">Signal</keyword>
<dbReference type="PROSITE" id="PS51257">
    <property type="entry name" value="PROKAR_LIPOPROTEIN"/>
    <property type="match status" value="1"/>
</dbReference>
<proteinExistence type="predicted"/>
<name>A0A4Y9IPR7_9BACT</name>
<feature type="signal peptide" evidence="1">
    <location>
        <begin position="1"/>
        <end position="23"/>
    </location>
</feature>
<reference evidence="2 3" key="1">
    <citation type="submission" date="2019-03" db="EMBL/GenBank/DDBJ databases">
        <title>Diversity of the mouse oral microbiome.</title>
        <authorList>
            <person name="Joseph S."/>
            <person name="Aduse-Opoku J."/>
            <person name="Curtis M."/>
            <person name="Wade W."/>
            <person name="Hashim A."/>
        </authorList>
    </citation>
    <scope>NUCLEOTIDE SEQUENCE [LARGE SCALE GENOMIC DNA]</scope>
    <source>
        <strain evidence="2 3">P11</strain>
    </source>
</reference>
<dbReference type="Proteomes" id="UP000298285">
    <property type="component" value="Unassembled WGS sequence"/>
</dbReference>
<evidence type="ECO:0000313" key="3">
    <source>
        <dbReference type="Proteomes" id="UP000298285"/>
    </source>
</evidence>